<accession>A0ABQ9I0M9</accession>
<feature type="region of interest" description="Disordered" evidence="1">
    <location>
        <begin position="458"/>
        <end position="485"/>
    </location>
</feature>
<feature type="region of interest" description="Disordered" evidence="1">
    <location>
        <begin position="174"/>
        <end position="196"/>
    </location>
</feature>
<dbReference type="EMBL" id="JARBHB010000003">
    <property type="protein sequence ID" value="KAJ8890178.1"/>
    <property type="molecule type" value="Genomic_DNA"/>
</dbReference>
<evidence type="ECO:0000313" key="4">
    <source>
        <dbReference type="Proteomes" id="UP001159363"/>
    </source>
</evidence>
<feature type="compositionally biased region" description="Basic and acidic residues" evidence="1">
    <location>
        <begin position="460"/>
        <end position="479"/>
    </location>
</feature>
<feature type="region of interest" description="Disordered" evidence="1">
    <location>
        <begin position="275"/>
        <end position="302"/>
    </location>
</feature>
<evidence type="ECO:0000256" key="1">
    <source>
        <dbReference type="SAM" id="MobiDB-lite"/>
    </source>
</evidence>
<dbReference type="Pfam" id="PF21530">
    <property type="entry name" value="Pif1_2B_dom"/>
    <property type="match status" value="1"/>
</dbReference>
<reference evidence="3 4" key="1">
    <citation type="submission" date="2023-02" db="EMBL/GenBank/DDBJ databases">
        <title>LHISI_Scaffold_Assembly.</title>
        <authorList>
            <person name="Stuart O.P."/>
            <person name="Cleave R."/>
            <person name="Magrath M.J.L."/>
            <person name="Mikheyev A.S."/>
        </authorList>
    </citation>
    <scope>NUCLEOTIDE SEQUENCE [LARGE SCALE GENOMIC DNA]</scope>
    <source>
        <strain evidence="3">Daus_M_001</strain>
        <tissue evidence="3">Leg muscle</tissue>
    </source>
</reference>
<proteinExistence type="predicted"/>
<evidence type="ECO:0000259" key="2">
    <source>
        <dbReference type="Pfam" id="PF21530"/>
    </source>
</evidence>
<protein>
    <recommendedName>
        <fullName evidence="2">DNA helicase Pif1-like 2B domain-containing protein</fullName>
    </recommendedName>
</protein>
<evidence type="ECO:0000313" key="3">
    <source>
        <dbReference type="EMBL" id="KAJ8890178.1"/>
    </source>
</evidence>
<keyword evidence="4" id="KW-1185">Reference proteome</keyword>
<sequence length="766" mass="85268">MTSDIWKDLQGEIAEYLSVDNEQSNAYTVEFLNYLQLSSVSSHKFKLISGIPIMLMVNLDALRLCNATRINCYPPTKVNRVQTPAGSLRIFASENRPLRFRWSAGFLGDIPFHPPLYSGDAPCSAHFTPFGSGGLNAKSCPILFTYSLTLPSLLGACRLVRPLKHMQETLTLSGDRHDVENGTKQRVRRRPGQLVHQRSDTELLRHSSPDVKRAQQYCQQSQEDRRSSDVHVFMPAINTSVTEETWTALNCEVLRADEGEVMRVWRSDGMKGWGKREIPGENPPNSDIVRPDSHLRKSSVNRPGIEPVSPWLEAISRRSIRFSDESTSAAEVRAVYAPPQTITSASTDKPRSQIMTQDTRLESTYVGYVNSTAKHMTPCPLNWEWFSPSDVQFPIQVGSQDLAVKSRQNLFSHIHSPNPARLGVQGIFQVKANEFFKPLRPPSARFTRVGSLGDCAALSGEREEPRGGAGSEQREENLRLRASVQRSDASDASVYQYVVTSSNDNGRPTEISSTGVVGDIAEKAYLENKPLVSRSTCERRQEQMQSETQEGANVFPNYNDTNRKVAHVCHNSGSIIIHKPVLVHFRWAPIVRRTVNRMINGTYPQLRKDPTHTHKIKKCKSSITDMYTRVNASNDLGALGECTLGDLALFKCRRKGLAQSVGVGPRPAIARLHSAVPVDDRRVPSPTSSDVTLTQDEHSLQLPCLRASLQNLTPGRTLQGHEMTAQQAAAAALCRDVRESLSGSHQRCCCLDDIPGNCREGDSYMR</sequence>
<feature type="compositionally biased region" description="Basic and acidic residues" evidence="1">
    <location>
        <begin position="174"/>
        <end position="183"/>
    </location>
</feature>
<dbReference type="Proteomes" id="UP001159363">
    <property type="component" value="Chromosome 3"/>
</dbReference>
<comment type="caution">
    <text evidence="3">The sequence shown here is derived from an EMBL/GenBank/DDBJ whole genome shotgun (WGS) entry which is preliminary data.</text>
</comment>
<name>A0ABQ9I0M9_9NEOP</name>
<gene>
    <name evidence="3" type="ORF">PR048_009685</name>
</gene>
<feature type="domain" description="DNA helicase Pif1-like 2B" evidence="2">
    <location>
        <begin position="30"/>
        <end position="70"/>
    </location>
</feature>
<organism evidence="3 4">
    <name type="scientific">Dryococelus australis</name>
    <dbReference type="NCBI Taxonomy" id="614101"/>
    <lineage>
        <taxon>Eukaryota</taxon>
        <taxon>Metazoa</taxon>
        <taxon>Ecdysozoa</taxon>
        <taxon>Arthropoda</taxon>
        <taxon>Hexapoda</taxon>
        <taxon>Insecta</taxon>
        <taxon>Pterygota</taxon>
        <taxon>Neoptera</taxon>
        <taxon>Polyneoptera</taxon>
        <taxon>Phasmatodea</taxon>
        <taxon>Verophasmatodea</taxon>
        <taxon>Anareolatae</taxon>
        <taxon>Phasmatidae</taxon>
        <taxon>Eurycanthinae</taxon>
        <taxon>Dryococelus</taxon>
    </lineage>
</organism>
<dbReference type="InterPro" id="IPR049163">
    <property type="entry name" value="Pif1-like_2B_dom"/>
</dbReference>